<keyword evidence="4" id="KW-0540">Nuclease</keyword>
<evidence type="ECO:0000256" key="5">
    <source>
        <dbReference type="ARBA" id="ARBA00022723"/>
    </source>
</evidence>
<comment type="subcellular location">
    <subcellularLocation>
        <location evidence="2">Nucleus</location>
    </subcellularLocation>
</comment>
<comment type="caution">
    <text evidence="9">The sequence shown here is derived from an EMBL/GenBank/DDBJ whole genome shotgun (WGS) entry which is preliminary data.</text>
</comment>
<dbReference type="GO" id="GO:0046872">
    <property type="term" value="F:metal ion binding"/>
    <property type="evidence" value="ECO:0007669"/>
    <property type="project" value="UniProtKB-KW"/>
</dbReference>
<evidence type="ECO:0000256" key="4">
    <source>
        <dbReference type="ARBA" id="ARBA00022722"/>
    </source>
</evidence>
<dbReference type="EMBL" id="JAFHDT010000024">
    <property type="protein sequence ID" value="KAI7792221.1"/>
    <property type="molecule type" value="Genomic_DNA"/>
</dbReference>
<dbReference type="InterPro" id="IPR027806">
    <property type="entry name" value="HARBI1_dom"/>
</dbReference>
<keyword evidence="7" id="KW-0539">Nucleus</keyword>
<feature type="non-terminal residue" evidence="9">
    <location>
        <position position="421"/>
    </location>
</feature>
<dbReference type="PANTHER" id="PTHR22930:SF258">
    <property type="entry name" value="PROTEIN ALP1-LIKE ISOFORM X1"/>
    <property type="match status" value="1"/>
</dbReference>
<proteinExistence type="inferred from homology"/>
<evidence type="ECO:0000256" key="2">
    <source>
        <dbReference type="ARBA" id="ARBA00004123"/>
    </source>
</evidence>
<organism evidence="9 10">
    <name type="scientific">Triplophysa rosa</name>
    <name type="common">Cave loach</name>
    <dbReference type="NCBI Taxonomy" id="992332"/>
    <lineage>
        <taxon>Eukaryota</taxon>
        <taxon>Metazoa</taxon>
        <taxon>Chordata</taxon>
        <taxon>Craniata</taxon>
        <taxon>Vertebrata</taxon>
        <taxon>Euteleostomi</taxon>
        <taxon>Actinopterygii</taxon>
        <taxon>Neopterygii</taxon>
        <taxon>Teleostei</taxon>
        <taxon>Ostariophysi</taxon>
        <taxon>Cypriniformes</taxon>
        <taxon>Nemacheilidae</taxon>
        <taxon>Triplophysa</taxon>
    </lineage>
</organism>
<evidence type="ECO:0000313" key="10">
    <source>
        <dbReference type="Proteomes" id="UP001059041"/>
    </source>
</evidence>
<dbReference type="AlphaFoldDB" id="A0A9W7T8L7"/>
<evidence type="ECO:0000256" key="3">
    <source>
        <dbReference type="ARBA" id="ARBA00006958"/>
    </source>
</evidence>
<gene>
    <name evidence="9" type="ORF">IRJ41_024963</name>
</gene>
<dbReference type="Proteomes" id="UP001059041">
    <property type="component" value="Linkage Group LG24"/>
</dbReference>
<protein>
    <recommendedName>
        <fullName evidence="8">DDE Tnp4 domain-containing protein</fullName>
    </recommendedName>
</protein>
<evidence type="ECO:0000313" key="9">
    <source>
        <dbReference type="EMBL" id="KAI7792221.1"/>
    </source>
</evidence>
<name>A0A9W7T8L7_TRIRA</name>
<dbReference type="GO" id="GO:0004518">
    <property type="term" value="F:nuclease activity"/>
    <property type="evidence" value="ECO:0007669"/>
    <property type="project" value="UniProtKB-KW"/>
</dbReference>
<evidence type="ECO:0000259" key="8">
    <source>
        <dbReference type="Pfam" id="PF13359"/>
    </source>
</evidence>
<accession>A0A9W7T8L7</accession>
<feature type="domain" description="DDE Tnp4" evidence="8">
    <location>
        <begin position="190"/>
        <end position="336"/>
    </location>
</feature>
<keyword evidence="6" id="KW-0378">Hydrolase</keyword>
<dbReference type="GO" id="GO:0016787">
    <property type="term" value="F:hydrolase activity"/>
    <property type="evidence" value="ECO:0007669"/>
    <property type="project" value="UniProtKB-KW"/>
</dbReference>
<sequence>KPPARRVSESEMLSGMDVNALRVICALFLSEKRKTRKKRLWQKHWRHGEQELCVLQKEIEVHENSWFMTAGEFDDLLQLVSPLITKRDTKMRRAITARERLSLTLRFLITGQTFRSLSLQYPVGGSTVSIIVLETCAALHQVMKDNVLKTPDTEDDWRRIAKRFEERWQFPHCVGALDAKHIHIQASAKNACPSQNFIMMSAAVDADLKFIYADVGSRASESDAGVFVQSDLCRAMDQNLLRLPPPEPLPETNKAMPYVFVGDASYPLRCDLMRPYPQKDMDHGRRVFNDRVSRARSVVQNAFGILANRFRVFRSTICLEPEKVVKITMAALCVHNFLLERRSDAYTPAEFTDWEDSDHTVVKGAWRRYGTGVFKPLNSGNIRNPCFSAKEQRNVLRNYFTSPAGRLSWQEHLNSQTPKDF</sequence>
<dbReference type="PANTHER" id="PTHR22930">
    <property type="match status" value="1"/>
</dbReference>
<reference evidence="9" key="1">
    <citation type="submission" date="2021-02" db="EMBL/GenBank/DDBJ databases">
        <title>Comparative genomics reveals that relaxation of natural selection precedes convergent phenotypic evolution of cavefish.</title>
        <authorList>
            <person name="Peng Z."/>
        </authorList>
    </citation>
    <scope>NUCLEOTIDE SEQUENCE</scope>
    <source>
        <tissue evidence="9">Muscle</tissue>
    </source>
</reference>
<keyword evidence="5" id="KW-0479">Metal-binding</keyword>
<keyword evidence="10" id="KW-1185">Reference proteome</keyword>
<dbReference type="GO" id="GO:0005634">
    <property type="term" value="C:nucleus"/>
    <property type="evidence" value="ECO:0007669"/>
    <property type="project" value="UniProtKB-SubCell"/>
</dbReference>
<dbReference type="InterPro" id="IPR045249">
    <property type="entry name" value="HARBI1-like"/>
</dbReference>
<comment type="cofactor">
    <cofactor evidence="1">
        <name>a divalent metal cation</name>
        <dbReference type="ChEBI" id="CHEBI:60240"/>
    </cofactor>
</comment>
<dbReference type="Pfam" id="PF13359">
    <property type="entry name" value="DDE_Tnp_4"/>
    <property type="match status" value="1"/>
</dbReference>
<evidence type="ECO:0000256" key="7">
    <source>
        <dbReference type="ARBA" id="ARBA00023242"/>
    </source>
</evidence>
<evidence type="ECO:0000256" key="1">
    <source>
        <dbReference type="ARBA" id="ARBA00001968"/>
    </source>
</evidence>
<evidence type="ECO:0000256" key="6">
    <source>
        <dbReference type="ARBA" id="ARBA00022801"/>
    </source>
</evidence>
<comment type="similarity">
    <text evidence="3">Belongs to the HARBI1 family.</text>
</comment>